<keyword evidence="4 7" id="KW-0255">Endonuclease</keyword>
<dbReference type="EMBL" id="LCMO01000003">
    <property type="protein sequence ID" value="KKU39596.1"/>
    <property type="molecule type" value="Genomic_DNA"/>
</dbReference>
<dbReference type="PANTHER" id="PTHR33992">
    <property type="entry name" value="RIBONUCLEASE P PROTEIN COMPONENT"/>
    <property type="match status" value="1"/>
</dbReference>
<gene>
    <name evidence="7" type="primary">rnpA</name>
    <name evidence="9" type="ORF">UX53_C0003G0037</name>
</gene>
<reference evidence="9 10" key="1">
    <citation type="journal article" date="2015" name="Nature">
        <title>rRNA introns, odd ribosomes, and small enigmatic genomes across a large radiation of phyla.</title>
        <authorList>
            <person name="Brown C.T."/>
            <person name="Hug L.A."/>
            <person name="Thomas B.C."/>
            <person name="Sharon I."/>
            <person name="Castelle C.J."/>
            <person name="Singh A."/>
            <person name="Wilkins M.J."/>
            <person name="Williams K.H."/>
            <person name="Banfield J.F."/>
        </authorList>
    </citation>
    <scope>NUCLEOTIDE SEQUENCE [LARGE SCALE GENOMIC DNA]</scope>
</reference>
<dbReference type="EC" id="3.1.26.5" evidence="7 8"/>
<name>A0A0G1Q3I0_9BACT</name>
<dbReference type="GO" id="GO:0001682">
    <property type="term" value="P:tRNA 5'-leader removal"/>
    <property type="evidence" value="ECO:0007669"/>
    <property type="project" value="UniProtKB-UniRule"/>
</dbReference>
<dbReference type="SUPFAM" id="SSF54211">
    <property type="entry name" value="Ribosomal protein S5 domain 2-like"/>
    <property type="match status" value="1"/>
</dbReference>
<evidence type="ECO:0000256" key="7">
    <source>
        <dbReference type="HAMAP-Rule" id="MF_00227"/>
    </source>
</evidence>
<dbReference type="InterPro" id="IPR020568">
    <property type="entry name" value="Ribosomal_Su5_D2-typ_SF"/>
</dbReference>
<dbReference type="AlphaFoldDB" id="A0A0G1Q3I0"/>
<dbReference type="Gene3D" id="3.30.230.10">
    <property type="match status" value="1"/>
</dbReference>
<evidence type="ECO:0000256" key="8">
    <source>
        <dbReference type="NCBIfam" id="TIGR00188"/>
    </source>
</evidence>
<dbReference type="GO" id="GO:0042781">
    <property type="term" value="F:3'-tRNA processing endoribonuclease activity"/>
    <property type="evidence" value="ECO:0007669"/>
    <property type="project" value="TreeGrafter"/>
</dbReference>
<evidence type="ECO:0000313" key="9">
    <source>
        <dbReference type="EMBL" id="KKU39596.1"/>
    </source>
</evidence>
<evidence type="ECO:0000256" key="1">
    <source>
        <dbReference type="ARBA" id="ARBA00002663"/>
    </source>
</evidence>
<evidence type="ECO:0000256" key="6">
    <source>
        <dbReference type="ARBA" id="ARBA00022884"/>
    </source>
</evidence>
<proteinExistence type="inferred from homology"/>
<evidence type="ECO:0000256" key="3">
    <source>
        <dbReference type="ARBA" id="ARBA00022722"/>
    </source>
</evidence>
<dbReference type="GO" id="GO:0004526">
    <property type="term" value="F:ribonuclease P activity"/>
    <property type="evidence" value="ECO:0007669"/>
    <property type="project" value="UniProtKB-UniRule"/>
</dbReference>
<dbReference type="Pfam" id="PF00825">
    <property type="entry name" value="Ribonuclease_P"/>
    <property type="match status" value="1"/>
</dbReference>
<keyword evidence="5 7" id="KW-0378">Hydrolase</keyword>
<dbReference type="InterPro" id="IPR014721">
    <property type="entry name" value="Ribsml_uS5_D2-typ_fold_subgr"/>
</dbReference>
<dbReference type="PROSITE" id="PS00648">
    <property type="entry name" value="RIBONUCLEASE_P"/>
    <property type="match status" value="1"/>
</dbReference>
<comment type="caution">
    <text evidence="9">The sequence shown here is derived from an EMBL/GenBank/DDBJ whole genome shotgun (WGS) entry which is preliminary data.</text>
</comment>
<evidence type="ECO:0000256" key="4">
    <source>
        <dbReference type="ARBA" id="ARBA00022759"/>
    </source>
</evidence>
<evidence type="ECO:0000313" key="10">
    <source>
        <dbReference type="Proteomes" id="UP000033818"/>
    </source>
</evidence>
<evidence type="ECO:0000256" key="5">
    <source>
        <dbReference type="ARBA" id="ARBA00022801"/>
    </source>
</evidence>
<dbReference type="NCBIfam" id="TIGR00188">
    <property type="entry name" value="rnpA"/>
    <property type="match status" value="1"/>
</dbReference>
<comment type="subunit">
    <text evidence="7">Consists of a catalytic RNA component (M1 or rnpB) and a protein subunit.</text>
</comment>
<dbReference type="HAMAP" id="MF_00227">
    <property type="entry name" value="RNase_P"/>
    <property type="match status" value="1"/>
</dbReference>
<evidence type="ECO:0000256" key="2">
    <source>
        <dbReference type="ARBA" id="ARBA00022694"/>
    </source>
</evidence>
<comment type="function">
    <text evidence="1 7">RNaseP catalyzes the removal of the 5'-leader sequence from pre-tRNA to produce the mature 5'-terminus. It can also cleave other RNA substrates such as 4.5S RNA. The protein component plays an auxiliary but essential role in vivo by binding to the 5'-leader sequence and broadening the substrate specificity of the ribozyme.</text>
</comment>
<dbReference type="PANTHER" id="PTHR33992:SF1">
    <property type="entry name" value="RIBONUCLEASE P PROTEIN COMPONENT"/>
    <property type="match status" value="1"/>
</dbReference>
<accession>A0A0G1Q3I0</accession>
<dbReference type="InterPro" id="IPR000100">
    <property type="entry name" value="RNase_P"/>
</dbReference>
<protein>
    <recommendedName>
        <fullName evidence="7 8">Ribonuclease P protein component</fullName>
        <shortName evidence="7">RNase P protein</shortName>
        <shortName evidence="7">RNaseP protein</shortName>
        <ecNumber evidence="7 8">3.1.26.5</ecNumber>
    </recommendedName>
    <alternativeName>
        <fullName evidence="7">Protein C5</fullName>
    </alternativeName>
</protein>
<keyword evidence="3 7" id="KW-0540">Nuclease</keyword>
<comment type="similarity">
    <text evidence="7">Belongs to the RnpA family.</text>
</comment>
<keyword evidence="6 7" id="KW-0694">RNA-binding</keyword>
<organism evidence="9 10">
    <name type="scientific">Candidatus Azambacteria bacterium GW2011_GWB2_46_37</name>
    <dbReference type="NCBI Taxonomy" id="1618618"/>
    <lineage>
        <taxon>Bacteria</taxon>
        <taxon>Candidatus Azamiibacteriota</taxon>
    </lineage>
</organism>
<comment type="catalytic activity">
    <reaction evidence="7">
        <text>Endonucleolytic cleavage of RNA, removing 5'-extranucleotides from tRNA precursor.</text>
        <dbReference type="EC" id="3.1.26.5"/>
    </reaction>
</comment>
<dbReference type="Proteomes" id="UP000033818">
    <property type="component" value="Unassembled WGS sequence"/>
</dbReference>
<dbReference type="GO" id="GO:0000049">
    <property type="term" value="F:tRNA binding"/>
    <property type="evidence" value="ECO:0007669"/>
    <property type="project" value="UniProtKB-UniRule"/>
</dbReference>
<keyword evidence="2 7" id="KW-0819">tRNA processing</keyword>
<sequence length="176" mass="21248">MLPKANRLSKNKDISRVFKEGKLVRNDYLSLKFFKNQLTVSRFAFVVSLKVSKKAHLRNKIKRQLRESVRLRLRFIKAGFDAILKAEPGIKNKDYRYDKINFKNNQNLSENFFFGSRPAPRCFLFFWLPILSDLFRVRLSGDREARFKKRRGKKHFENFKMQPFLQRRDRPCWQLI</sequence>
<dbReference type="GO" id="GO:0030677">
    <property type="term" value="C:ribonuclease P complex"/>
    <property type="evidence" value="ECO:0007669"/>
    <property type="project" value="TreeGrafter"/>
</dbReference>
<dbReference type="InterPro" id="IPR020539">
    <property type="entry name" value="RNase_P_CS"/>
</dbReference>